<sequence length="166" mass="17919">MRAGHEMCLKEGMGAAGQVHGQATPALCHFGLGLHRIWANVIECRLGYCSAARIRRSRCQDPFNAKTATTLPFTWPFHVSPKAYHLLPRGPTELADALKAPRGALLVADALVLENSQSVCSTLTFAGPSMWGFVGQELGPFDWMIERLRAAGFADAGPGMGFAVHQ</sequence>
<dbReference type="Proteomes" id="UP000017836">
    <property type="component" value="Unassembled WGS sequence"/>
</dbReference>
<accession>U5DEL2</accession>
<evidence type="ECO:0000313" key="2">
    <source>
        <dbReference type="Proteomes" id="UP000017836"/>
    </source>
</evidence>
<dbReference type="Gramene" id="ERN20650">
    <property type="protein sequence ID" value="ERN20650"/>
    <property type="gene ID" value="AMTR_s00070p00154860"/>
</dbReference>
<proteinExistence type="predicted"/>
<protein>
    <submittedName>
        <fullName evidence="1">Uncharacterized protein</fullName>
    </submittedName>
</protein>
<keyword evidence="2" id="KW-1185">Reference proteome</keyword>
<name>U5DEL2_AMBTC</name>
<gene>
    <name evidence="1" type="ORF">AMTR_s00070p00154860</name>
</gene>
<dbReference type="AlphaFoldDB" id="U5DEL2"/>
<dbReference type="HOGENOM" id="CLU_1604959_0_0_1"/>
<evidence type="ECO:0000313" key="1">
    <source>
        <dbReference type="EMBL" id="ERN20650.1"/>
    </source>
</evidence>
<reference evidence="2" key="1">
    <citation type="journal article" date="2013" name="Science">
        <title>The Amborella genome and the evolution of flowering plants.</title>
        <authorList>
            <consortium name="Amborella Genome Project"/>
        </authorList>
    </citation>
    <scope>NUCLEOTIDE SEQUENCE [LARGE SCALE GENOMIC DNA]</scope>
</reference>
<organism evidence="1 2">
    <name type="scientific">Amborella trichopoda</name>
    <dbReference type="NCBI Taxonomy" id="13333"/>
    <lineage>
        <taxon>Eukaryota</taxon>
        <taxon>Viridiplantae</taxon>
        <taxon>Streptophyta</taxon>
        <taxon>Embryophyta</taxon>
        <taxon>Tracheophyta</taxon>
        <taxon>Spermatophyta</taxon>
        <taxon>Magnoliopsida</taxon>
        <taxon>Amborellales</taxon>
        <taxon>Amborellaceae</taxon>
        <taxon>Amborella</taxon>
    </lineage>
</organism>
<dbReference type="EMBL" id="KI392058">
    <property type="protein sequence ID" value="ERN20650.1"/>
    <property type="molecule type" value="Genomic_DNA"/>
</dbReference>